<accession>A0A9N9MKG0</accession>
<keyword evidence="10 12" id="KW-0739">Sodium transport</keyword>
<dbReference type="InterPro" id="IPR001873">
    <property type="entry name" value="ENaC"/>
</dbReference>
<dbReference type="OrthoDB" id="8188903at2759"/>
<keyword evidence="7" id="KW-0915">Sodium</keyword>
<evidence type="ECO:0000256" key="5">
    <source>
        <dbReference type="ARBA" id="ARBA00022692"/>
    </source>
</evidence>
<protein>
    <submittedName>
        <fullName evidence="13">Uncharacterized protein</fullName>
    </submittedName>
</protein>
<evidence type="ECO:0000256" key="9">
    <source>
        <dbReference type="ARBA" id="ARBA00023136"/>
    </source>
</evidence>
<dbReference type="Pfam" id="PF00858">
    <property type="entry name" value="ASC"/>
    <property type="match status" value="1"/>
</dbReference>
<evidence type="ECO:0000313" key="14">
    <source>
        <dbReference type="Proteomes" id="UP001152799"/>
    </source>
</evidence>
<keyword evidence="8 12" id="KW-0406">Ion transport</keyword>
<dbReference type="GO" id="GO:0005272">
    <property type="term" value="F:sodium channel activity"/>
    <property type="evidence" value="ECO:0007669"/>
    <property type="project" value="UniProtKB-KW"/>
</dbReference>
<sequence length="142" mass="16729">MNSDADQKKVVAVGDVDEVVFNVMEIENDQTIVNVPIKKRECRFPKEVPHYLKVHKLYSYSTCMVQCHAKYHLKMCNCTHHFMPYYSKQGYCDIDGLKCLTDNFEIFNRLRLLRDTEELRNICECLPSCTEPEYNIISHKKT</sequence>
<dbReference type="EMBL" id="OU892278">
    <property type="protein sequence ID" value="CAG9764960.1"/>
    <property type="molecule type" value="Genomic_DNA"/>
</dbReference>
<gene>
    <name evidence="13" type="ORF">CEUTPL_LOCUS5580</name>
</gene>
<evidence type="ECO:0000256" key="8">
    <source>
        <dbReference type="ARBA" id="ARBA00023065"/>
    </source>
</evidence>
<keyword evidence="9" id="KW-0472">Membrane</keyword>
<keyword evidence="14" id="KW-1185">Reference proteome</keyword>
<evidence type="ECO:0000256" key="4">
    <source>
        <dbReference type="ARBA" id="ARBA00022461"/>
    </source>
</evidence>
<evidence type="ECO:0000313" key="13">
    <source>
        <dbReference type="EMBL" id="CAG9764960.1"/>
    </source>
</evidence>
<evidence type="ECO:0000256" key="10">
    <source>
        <dbReference type="ARBA" id="ARBA00023201"/>
    </source>
</evidence>
<dbReference type="Proteomes" id="UP001152799">
    <property type="component" value="Chromosome 2"/>
</dbReference>
<name>A0A9N9MKG0_9CUCU</name>
<evidence type="ECO:0000256" key="6">
    <source>
        <dbReference type="ARBA" id="ARBA00022989"/>
    </source>
</evidence>
<proteinExistence type="inferred from homology"/>
<dbReference type="AlphaFoldDB" id="A0A9N9MKG0"/>
<evidence type="ECO:0000256" key="11">
    <source>
        <dbReference type="ARBA" id="ARBA00023303"/>
    </source>
</evidence>
<comment type="subcellular location">
    <subcellularLocation>
        <location evidence="1">Membrane</location>
        <topology evidence="1">Multi-pass membrane protein</topology>
    </subcellularLocation>
</comment>
<evidence type="ECO:0000256" key="1">
    <source>
        <dbReference type="ARBA" id="ARBA00004141"/>
    </source>
</evidence>
<comment type="similarity">
    <text evidence="2 12">Belongs to the amiloride-sensitive sodium channel (TC 1.A.6) family.</text>
</comment>
<organism evidence="13 14">
    <name type="scientific">Ceutorhynchus assimilis</name>
    <name type="common">cabbage seed weevil</name>
    <dbReference type="NCBI Taxonomy" id="467358"/>
    <lineage>
        <taxon>Eukaryota</taxon>
        <taxon>Metazoa</taxon>
        <taxon>Ecdysozoa</taxon>
        <taxon>Arthropoda</taxon>
        <taxon>Hexapoda</taxon>
        <taxon>Insecta</taxon>
        <taxon>Pterygota</taxon>
        <taxon>Neoptera</taxon>
        <taxon>Endopterygota</taxon>
        <taxon>Coleoptera</taxon>
        <taxon>Polyphaga</taxon>
        <taxon>Cucujiformia</taxon>
        <taxon>Curculionidae</taxon>
        <taxon>Ceutorhynchinae</taxon>
        <taxon>Ceutorhynchus</taxon>
    </lineage>
</organism>
<evidence type="ECO:0000256" key="12">
    <source>
        <dbReference type="RuleBase" id="RU000679"/>
    </source>
</evidence>
<dbReference type="Gene3D" id="1.10.287.820">
    <property type="entry name" value="Acid-sensing ion channel domain"/>
    <property type="match status" value="1"/>
</dbReference>
<evidence type="ECO:0000256" key="7">
    <source>
        <dbReference type="ARBA" id="ARBA00023053"/>
    </source>
</evidence>
<evidence type="ECO:0000256" key="2">
    <source>
        <dbReference type="ARBA" id="ARBA00007193"/>
    </source>
</evidence>
<reference evidence="13" key="1">
    <citation type="submission" date="2022-01" db="EMBL/GenBank/DDBJ databases">
        <authorList>
            <person name="King R."/>
        </authorList>
    </citation>
    <scope>NUCLEOTIDE SEQUENCE</scope>
</reference>
<keyword evidence="11 12" id="KW-0407">Ion channel</keyword>
<dbReference type="GO" id="GO:0016020">
    <property type="term" value="C:membrane"/>
    <property type="evidence" value="ECO:0007669"/>
    <property type="project" value="UniProtKB-SubCell"/>
</dbReference>
<evidence type="ECO:0000256" key="3">
    <source>
        <dbReference type="ARBA" id="ARBA00022448"/>
    </source>
</evidence>
<keyword evidence="3 12" id="KW-0813">Transport</keyword>
<keyword evidence="6" id="KW-1133">Transmembrane helix</keyword>
<keyword evidence="5 12" id="KW-0812">Transmembrane</keyword>
<keyword evidence="4 12" id="KW-0894">Sodium channel</keyword>